<dbReference type="Pfam" id="PF04588">
    <property type="entry name" value="HIG_1_N"/>
    <property type="match status" value="1"/>
</dbReference>
<dbReference type="GO" id="GO:0097250">
    <property type="term" value="P:mitochondrial respirasome assembly"/>
    <property type="evidence" value="ECO:0007669"/>
    <property type="project" value="TreeGrafter"/>
</dbReference>
<evidence type="ECO:0000313" key="8">
    <source>
        <dbReference type="Proteomes" id="UP001153620"/>
    </source>
</evidence>
<evidence type="ECO:0000256" key="4">
    <source>
        <dbReference type="ARBA" id="ARBA00023136"/>
    </source>
</evidence>
<reference evidence="7" key="2">
    <citation type="submission" date="2022-10" db="EMBL/GenBank/DDBJ databases">
        <authorList>
            <consortium name="ENA_rothamsted_submissions"/>
            <consortium name="culmorum"/>
            <person name="King R."/>
        </authorList>
    </citation>
    <scope>NUCLEOTIDE SEQUENCE</scope>
</reference>
<feature type="transmembrane region" description="Helical" evidence="5">
    <location>
        <begin position="75"/>
        <end position="98"/>
    </location>
</feature>
<keyword evidence="2 5" id="KW-0812">Transmembrane</keyword>
<dbReference type="PROSITE" id="PS51503">
    <property type="entry name" value="HIG1"/>
    <property type="match status" value="1"/>
</dbReference>
<evidence type="ECO:0000256" key="5">
    <source>
        <dbReference type="SAM" id="Phobius"/>
    </source>
</evidence>
<feature type="domain" description="HIG1" evidence="6">
    <location>
        <begin position="16"/>
        <end position="107"/>
    </location>
</feature>
<gene>
    <name evidence="7" type="ORF">CHIRRI_LOCUS5443</name>
</gene>
<evidence type="ECO:0000256" key="3">
    <source>
        <dbReference type="ARBA" id="ARBA00022989"/>
    </source>
</evidence>
<dbReference type="PANTHER" id="PTHR12297:SF18">
    <property type="entry name" value="HIG1 DOMAIN FAMILY MEMBER 2A"/>
    <property type="match status" value="1"/>
</dbReference>
<evidence type="ECO:0000259" key="6">
    <source>
        <dbReference type="PROSITE" id="PS51503"/>
    </source>
</evidence>
<dbReference type="Gene3D" id="6.10.140.1320">
    <property type="match status" value="1"/>
</dbReference>
<dbReference type="AlphaFoldDB" id="A0A9N9RSC9"/>
<dbReference type="InterPro" id="IPR050355">
    <property type="entry name" value="RCF1"/>
</dbReference>
<reference evidence="7" key="1">
    <citation type="submission" date="2022-01" db="EMBL/GenBank/DDBJ databases">
        <authorList>
            <person name="King R."/>
        </authorList>
    </citation>
    <scope>NUCLEOTIDE SEQUENCE</scope>
</reference>
<evidence type="ECO:0000256" key="2">
    <source>
        <dbReference type="ARBA" id="ARBA00022692"/>
    </source>
</evidence>
<keyword evidence="8" id="KW-1185">Reference proteome</keyword>
<evidence type="ECO:0000313" key="7">
    <source>
        <dbReference type="EMBL" id="CAG9802536.1"/>
    </source>
</evidence>
<dbReference type="PANTHER" id="PTHR12297">
    <property type="entry name" value="HYPOXIA-INDUCBILE GENE 1 HIG1 -RELATED"/>
    <property type="match status" value="1"/>
</dbReference>
<feature type="transmembrane region" description="Helical" evidence="5">
    <location>
        <begin position="44"/>
        <end position="63"/>
    </location>
</feature>
<comment type="subcellular location">
    <subcellularLocation>
        <location evidence="1">Mitochondrion membrane</location>
    </subcellularLocation>
</comment>
<organism evidence="7 8">
    <name type="scientific">Chironomus riparius</name>
    <dbReference type="NCBI Taxonomy" id="315576"/>
    <lineage>
        <taxon>Eukaryota</taxon>
        <taxon>Metazoa</taxon>
        <taxon>Ecdysozoa</taxon>
        <taxon>Arthropoda</taxon>
        <taxon>Hexapoda</taxon>
        <taxon>Insecta</taxon>
        <taxon>Pterygota</taxon>
        <taxon>Neoptera</taxon>
        <taxon>Endopterygota</taxon>
        <taxon>Diptera</taxon>
        <taxon>Nematocera</taxon>
        <taxon>Chironomoidea</taxon>
        <taxon>Chironomidae</taxon>
        <taxon>Chironominae</taxon>
        <taxon>Chironomus</taxon>
    </lineage>
</organism>
<dbReference type="InterPro" id="IPR007667">
    <property type="entry name" value="Hypoxia_induced_domain"/>
</dbReference>
<proteinExistence type="predicted"/>
<keyword evidence="4 5" id="KW-0472">Membrane</keyword>
<dbReference type="EMBL" id="OU895878">
    <property type="protein sequence ID" value="CAG9802536.1"/>
    <property type="molecule type" value="Genomic_DNA"/>
</dbReference>
<dbReference type="OrthoDB" id="6604018at2759"/>
<sequence length="108" mass="12028">MTQQEAHSTPELEWIQMKKDFDTERANEETAKEKFIRKFKANPLVPIGCLATAGALSFGLYSFKQGERKMSQMMMRVRILAQGLTVGALIVGVAATFGTDQLKKDSSK</sequence>
<name>A0A9N9RSC9_9DIPT</name>
<protein>
    <recommendedName>
        <fullName evidence="6">HIG1 domain-containing protein</fullName>
    </recommendedName>
</protein>
<accession>A0A9N9RSC9</accession>
<keyword evidence="3 5" id="KW-1133">Transmembrane helix</keyword>
<dbReference type="Proteomes" id="UP001153620">
    <property type="component" value="Chromosome 2"/>
</dbReference>
<evidence type="ECO:0000256" key="1">
    <source>
        <dbReference type="ARBA" id="ARBA00004325"/>
    </source>
</evidence>
<dbReference type="GO" id="GO:0031966">
    <property type="term" value="C:mitochondrial membrane"/>
    <property type="evidence" value="ECO:0007669"/>
    <property type="project" value="UniProtKB-SubCell"/>
</dbReference>